<reference evidence="2 3" key="1">
    <citation type="submission" date="2014-04" db="EMBL/GenBank/DDBJ databases">
        <authorList>
            <consortium name="DOE Joint Genome Institute"/>
            <person name="Kuo A."/>
            <person name="Tarkka M."/>
            <person name="Buscot F."/>
            <person name="Kohler A."/>
            <person name="Nagy L.G."/>
            <person name="Floudas D."/>
            <person name="Copeland A."/>
            <person name="Barry K.W."/>
            <person name="Cichocki N."/>
            <person name="Veneault-Fourrey C."/>
            <person name="LaButti K."/>
            <person name="Lindquist E.A."/>
            <person name="Lipzen A."/>
            <person name="Lundell T."/>
            <person name="Morin E."/>
            <person name="Murat C."/>
            <person name="Sun H."/>
            <person name="Tunlid A."/>
            <person name="Henrissat B."/>
            <person name="Grigoriev I.V."/>
            <person name="Hibbett D.S."/>
            <person name="Martin F."/>
            <person name="Nordberg H.P."/>
            <person name="Cantor M.N."/>
            <person name="Hua S.X."/>
        </authorList>
    </citation>
    <scope>NUCLEOTIDE SEQUENCE [LARGE SCALE GENOMIC DNA]</scope>
    <source>
        <strain evidence="2 3">F 1598</strain>
    </source>
</reference>
<dbReference type="InParanoid" id="A0A0C3EUM0"/>
<dbReference type="GO" id="GO:0005737">
    <property type="term" value="C:cytoplasm"/>
    <property type="evidence" value="ECO:0007669"/>
    <property type="project" value="TreeGrafter"/>
</dbReference>
<reference evidence="3" key="2">
    <citation type="submission" date="2015-01" db="EMBL/GenBank/DDBJ databases">
        <title>Evolutionary Origins and Diversification of the Mycorrhizal Mutualists.</title>
        <authorList>
            <consortium name="DOE Joint Genome Institute"/>
            <consortium name="Mycorrhizal Genomics Consortium"/>
            <person name="Kohler A."/>
            <person name="Kuo A."/>
            <person name="Nagy L.G."/>
            <person name="Floudas D."/>
            <person name="Copeland A."/>
            <person name="Barry K.W."/>
            <person name="Cichocki N."/>
            <person name="Veneault-Fourrey C."/>
            <person name="LaButti K."/>
            <person name="Lindquist E.A."/>
            <person name="Lipzen A."/>
            <person name="Lundell T."/>
            <person name="Morin E."/>
            <person name="Murat C."/>
            <person name="Riley R."/>
            <person name="Ohm R."/>
            <person name="Sun H."/>
            <person name="Tunlid A."/>
            <person name="Henrissat B."/>
            <person name="Grigoriev I.V."/>
            <person name="Hibbett D.S."/>
            <person name="Martin F."/>
        </authorList>
    </citation>
    <scope>NUCLEOTIDE SEQUENCE [LARGE SCALE GENOMIC DNA]</scope>
    <source>
        <strain evidence="3">F 1598</strain>
    </source>
</reference>
<dbReference type="AlphaFoldDB" id="A0A0C3EUM0"/>
<sequence length="117" mass="12750">GQVIMTEAFRPLLAKSKDARLIFLSSRLSSISLRLQRDHQSYNAPFASYRISKAALNMWAACVAKEGKEQGIRVWTVDPGLVATNLGGNKEALKQMGAGSSEVSAQTILSIIEGRRD</sequence>
<dbReference type="InterPro" id="IPR051468">
    <property type="entry name" value="Fungal_SecMetab_SDRs"/>
</dbReference>
<dbReference type="Gene3D" id="3.40.50.720">
    <property type="entry name" value="NAD(P)-binding Rossmann-like Domain"/>
    <property type="match status" value="1"/>
</dbReference>
<name>A0A0C3EUM0_PILCF</name>
<dbReference type="GO" id="GO:0019748">
    <property type="term" value="P:secondary metabolic process"/>
    <property type="evidence" value="ECO:0007669"/>
    <property type="project" value="TreeGrafter"/>
</dbReference>
<dbReference type="InterPro" id="IPR002347">
    <property type="entry name" value="SDR_fam"/>
</dbReference>
<dbReference type="HOGENOM" id="CLU_010194_9_6_1"/>
<accession>A0A0C3EUM0</accession>
<dbReference type="PANTHER" id="PTHR43544">
    <property type="entry name" value="SHORT-CHAIN DEHYDROGENASE/REDUCTASE"/>
    <property type="match status" value="1"/>
</dbReference>
<dbReference type="OrthoDB" id="1933717at2759"/>
<keyword evidence="3" id="KW-1185">Reference proteome</keyword>
<dbReference type="InterPro" id="IPR036291">
    <property type="entry name" value="NAD(P)-bd_dom_sf"/>
</dbReference>
<feature type="non-terminal residue" evidence="2">
    <location>
        <position position="117"/>
    </location>
</feature>
<evidence type="ECO:0000256" key="1">
    <source>
        <dbReference type="ARBA" id="ARBA00006484"/>
    </source>
</evidence>
<organism evidence="2 3">
    <name type="scientific">Piloderma croceum (strain F 1598)</name>
    <dbReference type="NCBI Taxonomy" id="765440"/>
    <lineage>
        <taxon>Eukaryota</taxon>
        <taxon>Fungi</taxon>
        <taxon>Dikarya</taxon>
        <taxon>Basidiomycota</taxon>
        <taxon>Agaricomycotina</taxon>
        <taxon>Agaricomycetes</taxon>
        <taxon>Agaricomycetidae</taxon>
        <taxon>Atheliales</taxon>
        <taxon>Atheliaceae</taxon>
        <taxon>Piloderma</taxon>
    </lineage>
</organism>
<dbReference type="Proteomes" id="UP000054166">
    <property type="component" value="Unassembled WGS sequence"/>
</dbReference>
<dbReference type="SUPFAM" id="SSF51735">
    <property type="entry name" value="NAD(P)-binding Rossmann-fold domains"/>
    <property type="match status" value="1"/>
</dbReference>
<proteinExistence type="inferred from homology"/>
<dbReference type="Pfam" id="PF00106">
    <property type="entry name" value="adh_short"/>
    <property type="match status" value="1"/>
</dbReference>
<protein>
    <recommendedName>
        <fullName evidence="4">Ketoreductase (KR) domain-containing protein</fullName>
    </recommendedName>
</protein>
<dbReference type="PANTHER" id="PTHR43544:SF32">
    <property type="entry name" value="CHAIN DEHYDROGENASE, PUTATIVE (AFU_ORTHOLOGUE AFUA_5G01530)-RELATED"/>
    <property type="match status" value="1"/>
</dbReference>
<evidence type="ECO:0008006" key="4">
    <source>
        <dbReference type="Google" id="ProtNLM"/>
    </source>
</evidence>
<dbReference type="GO" id="GO:0016491">
    <property type="term" value="F:oxidoreductase activity"/>
    <property type="evidence" value="ECO:0007669"/>
    <property type="project" value="TreeGrafter"/>
</dbReference>
<feature type="non-terminal residue" evidence="2">
    <location>
        <position position="1"/>
    </location>
</feature>
<dbReference type="EMBL" id="KN833289">
    <property type="protein sequence ID" value="KIM71521.1"/>
    <property type="molecule type" value="Genomic_DNA"/>
</dbReference>
<evidence type="ECO:0000313" key="2">
    <source>
        <dbReference type="EMBL" id="KIM71521.1"/>
    </source>
</evidence>
<gene>
    <name evidence="2" type="ORF">PILCRDRAFT_45974</name>
</gene>
<evidence type="ECO:0000313" key="3">
    <source>
        <dbReference type="Proteomes" id="UP000054166"/>
    </source>
</evidence>
<comment type="similarity">
    <text evidence="1">Belongs to the short-chain dehydrogenases/reductases (SDR) family.</text>
</comment>